<comment type="caution">
    <text evidence="6">The sequence shown here is derived from an EMBL/GenBank/DDBJ whole genome shotgun (WGS) entry which is preliminary data.</text>
</comment>
<proteinExistence type="predicted"/>
<dbReference type="EMBL" id="JAPMXC010000010">
    <property type="protein sequence ID" value="MCY0389406.1"/>
    <property type="molecule type" value="Genomic_DNA"/>
</dbReference>
<keyword evidence="2" id="KW-0479">Metal-binding</keyword>
<evidence type="ECO:0000256" key="3">
    <source>
        <dbReference type="ARBA" id="ARBA00022801"/>
    </source>
</evidence>
<dbReference type="EC" id="3.5.3.13" evidence="6"/>
<dbReference type="InterPro" id="IPR051607">
    <property type="entry name" value="Metallo-dep_hydrolases"/>
</dbReference>
<organism evidence="6 7">
    <name type="scientific">Robbsia betulipollinis</name>
    <dbReference type="NCBI Taxonomy" id="2981849"/>
    <lineage>
        <taxon>Bacteria</taxon>
        <taxon>Pseudomonadati</taxon>
        <taxon>Pseudomonadota</taxon>
        <taxon>Betaproteobacteria</taxon>
        <taxon>Burkholderiales</taxon>
        <taxon>Burkholderiaceae</taxon>
        <taxon>Robbsia</taxon>
    </lineage>
</organism>
<dbReference type="NCBIfam" id="NF006681">
    <property type="entry name" value="PRK09229.1-2"/>
    <property type="match status" value="1"/>
</dbReference>
<dbReference type="InterPro" id="IPR006680">
    <property type="entry name" value="Amidohydro-rel"/>
</dbReference>
<keyword evidence="3 6" id="KW-0378">Hydrolase</keyword>
<dbReference type="PANTHER" id="PTHR11271:SF48">
    <property type="entry name" value="AMIDOHYDROLASE-RELATED DOMAIN-CONTAINING PROTEIN"/>
    <property type="match status" value="1"/>
</dbReference>
<dbReference type="GO" id="GO:0050416">
    <property type="term" value="F:formimidoylglutamate deiminase activity"/>
    <property type="evidence" value="ECO:0007669"/>
    <property type="project" value="UniProtKB-EC"/>
</dbReference>
<dbReference type="Gene3D" id="2.30.40.10">
    <property type="entry name" value="Urease, subunit C, domain 1"/>
    <property type="match status" value="1"/>
</dbReference>
<evidence type="ECO:0000256" key="4">
    <source>
        <dbReference type="ARBA" id="ARBA00022833"/>
    </source>
</evidence>
<keyword evidence="7" id="KW-1185">Reference proteome</keyword>
<evidence type="ECO:0000313" key="7">
    <source>
        <dbReference type="Proteomes" id="UP001082899"/>
    </source>
</evidence>
<dbReference type="NCBIfam" id="TIGR02022">
    <property type="entry name" value="hutF"/>
    <property type="match status" value="1"/>
</dbReference>
<accession>A0ABT3ZS78</accession>
<dbReference type="Proteomes" id="UP001082899">
    <property type="component" value="Unassembled WGS sequence"/>
</dbReference>
<evidence type="ECO:0000259" key="5">
    <source>
        <dbReference type="Pfam" id="PF01979"/>
    </source>
</evidence>
<dbReference type="SUPFAM" id="SSF51556">
    <property type="entry name" value="Metallo-dependent hydrolases"/>
    <property type="match status" value="1"/>
</dbReference>
<evidence type="ECO:0000256" key="2">
    <source>
        <dbReference type="ARBA" id="ARBA00022723"/>
    </source>
</evidence>
<dbReference type="InterPro" id="IPR032466">
    <property type="entry name" value="Metal_Hydrolase"/>
</dbReference>
<dbReference type="PANTHER" id="PTHR11271">
    <property type="entry name" value="GUANINE DEAMINASE"/>
    <property type="match status" value="1"/>
</dbReference>
<keyword evidence="4" id="KW-0862">Zinc</keyword>
<evidence type="ECO:0000256" key="1">
    <source>
        <dbReference type="ARBA" id="ARBA00001947"/>
    </source>
</evidence>
<protein>
    <submittedName>
        <fullName evidence="6">Formimidoylglutamate deiminase</fullName>
        <ecNumber evidence="6">3.5.3.13</ecNumber>
    </submittedName>
</protein>
<feature type="domain" description="Amidohydrolase-related" evidence="5">
    <location>
        <begin position="63"/>
        <end position="448"/>
    </location>
</feature>
<gene>
    <name evidence="6" type="ORF">OVY01_19865</name>
</gene>
<dbReference type="Pfam" id="PF01979">
    <property type="entry name" value="Amidohydro_1"/>
    <property type="match status" value="1"/>
</dbReference>
<sequence>MSTESPLPARDVATPSGLFAHAALLPDGWRRDVALHWNAAGELTAVRADTTNATGLPVARGPVLPGMPNLHSHAFQRAMAGLTETRDHPADSFWSWRNLMYRFASRLQPEDLEIIARHLYIEMLRAGYTSVCEFHYVHHAVGGHAYANPAEHAERVLRAAQDAGIGMTLLPVLYQYGGFGHAPPLEHQARFVTSPDWIAELLARLRRSHPTHATLQYGLAPHSLRAVAQDTLAPLIAELRRADATAPVHIHIAEQEQEVDACMAACGLRPVEALFAGQAVDAHWCLVHATHMSDAEYRMTARSGAIVGLCPTTEANLGDGVFDARRYFGDGGQWGIGSDSQVCVSPAAELRLLEYGQRLLHRRRNVLSSDAAPAVADGLYLAAVRGGAAASGRPLAGLATGQRADLVILDTTHPDFDHRPLEQLLSAMVFCEHGHPPVRDVFVAGRQVVDNGTHALQQQAAAEYRRTLAALLT</sequence>
<dbReference type="SUPFAM" id="SSF51338">
    <property type="entry name" value="Composite domain of metallo-dependent hydrolases"/>
    <property type="match status" value="1"/>
</dbReference>
<dbReference type="InterPro" id="IPR011059">
    <property type="entry name" value="Metal-dep_hydrolase_composite"/>
</dbReference>
<reference evidence="6" key="1">
    <citation type="submission" date="2022-11" db="EMBL/GenBank/DDBJ databases">
        <title>Robbsia betulipollinis sp. nov., isolated from pollen of birch (Betula pendula).</title>
        <authorList>
            <person name="Shi H."/>
            <person name="Ambika Manirajan B."/>
            <person name="Ratering S."/>
            <person name="Geissler-Plaum R."/>
            <person name="Schnell S."/>
        </authorList>
    </citation>
    <scope>NUCLEOTIDE SEQUENCE</scope>
    <source>
        <strain evidence="6">Bb-Pol-6</strain>
    </source>
</reference>
<name>A0ABT3ZS78_9BURK</name>
<dbReference type="InterPro" id="IPR010252">
    <property type="entry name" value="HutF"/>
</dbReference>
<dbReference type="NCBIfam" id="NF006684">
    <property type="entry name" value="PRK09229.1-5"/>
    <property type="match status" value="1"/>
</dbReference>
<evidence type="ECO:0000313" key="6">
    <source>
        <dbReference type="EMBL" id="MCY0389406.1"/>
    </source>
</evidence>
<comment type="cofactor">
    <cofactor evidence="1">
        <name>Zn(2+)</name>
        <dbReference type="ChEBI" id="CHEBI:29105"/>
    </cofactor>
</comment>
<dbReference type="RefSeq" id="WP_267849308.1">
    <property type="nucleotide sequence ID" value="NZ_JAPMXC010000010.1"/>
</dbReference>
<dbReference type="Gene3D" id="3.20.20.140">
    <property type="entry name" value="Metal-dependent hydrolases"/>
    <property type="match status" value="1"/>
</dbReference>